<protein>
    <recommendedName>
        <fullName evidence="3">PIN domain-containing protein</fullName>
    </recommendedName>
</protein>
<accession>A0A0L6TWB2</accession>
<proteinExistence type="predicted"/>
<evidence type="ECO:0000313" key="2">
    <source>
        <dbReference type="Proteomes" id="UP000036873"/>
    </source>
</evidence>
<reference evidence="2" key="1">
    <citation type="submission" date="2015-07" db="EMBL/GenBank/DDBJ databases">
        <title>Draft genome sequence of Acetobacterium bakii DSM 8293, a potential psychrophilic chemical producer through syngas fermentation.</title>
        <authorList>
            <person name="Song Y."/>
            <person name="Hwang S."/>
            <person name="Cho B.-K."/>
        </authorList>
    </citation>
    <scope>NUCLEOTIDE SEQUENCE [LARGE SCALE GENOMIC DNA]</scope>
    <source>
        <strain evidence="2">DSM 8239</strain>
    </source>
</reference>
<evidence type="ECO:0000313" key="1">
    <source>
        <dbReference type="EMBL" id="KNZ40566.1"/>
    </source>
</evidence>
<evidence type="ECO:0008006" key="3">
    <source>
        <dbReference type="Google" id="ProtNLM"/>
    </source>
</evidence>
<dbReference type="RefSeq" id="WP_050741603.1">
    <property type="nucleotide sequence ID" value="NZ_LGYO01000052.1"/>
</dbReference>
<dbReference type="EMBL" id="LGYO01000052">
    <property type="protein sequence ID" value="KNZ40566.1"/>
    <property type="molecule type" value="Genomic_DNA"/>
</dbReference>
<organism evidence="1 2">
    <name type="scientific">Acetobacterium bakii</name>
    <dbReference type="NCBI Taxonomy" id="52689"/>
    <lineage>
        <taxon>Bacteria</taxon>
        <taxon>Bacillati</taxon>
        <taxon>Bacillota</taxon>
        <taxon>Clostridia</taxon>
        <taxon>Eubacteriales</taxon>
        <taxon>Eubacteriaceae</taxon>
        <taxon>Acetobacterium</taxon>
    </lineage>
</organism>
<comment type="caution">
    <text evidence="1">The sequence shown here is derived from an EMBL/GenBank/DDBJ whole genome shotgun (WGS) entry which is preliminary data.</text>
</comment>
<name>A0A0L6TWB2_9FIRM</name>
<dbReference type="Proteomes" id="UP000036873">
    <property type="component" value="Unassembled WGS sequence"/>
</dbReference>
<keyword evidence="2" id="KW-1185">Reference proteome</keyword>
<sequence>MKKYNILYDTNAIIYLFEFKENNITNGKIEMQNLYNLAKENNGFVTSVTLYEILYKCWCNNSFNWENCKDEFKKYLIFLNRMFINKIWLINDSIQKIDINDLFTCEEYVIKEIFNKKIQGEVEFLYRIISNIGISIQNCFEDIFGRKVELGYYLAVTKENAEIFRQKLYDVCNRRHVKELTNEEVDKKIDRIIFEYLFFNLKILACNYAIPQKKIDALEENEKAKFAELIHHVVNPHDENFQNSFLKKFHSMKEKNPNKDDNEIIKEIAIELNQKVQNLKYEDISDFIEKFDKDKSISIDGEQAIFLQIFDSPDCKFIQAPESMNGCGAQYIVWLIAKYKKRSKKDILSRIYNESNEFFKWYRNNYEYTYSEGSEKYFKFFLQQFIEKGRKISKNDANDYLIASAAEYSQELVIITFDKLMKEYLKQENRYYDEELYSYIEKRRL</sequence>
<dbReference type="AlphaFoldDB" id="A0A0L6TWB2"/>
<gene>
    <name evidence="1" type="ORF">AKG39_17070</name>
</gene>